<evidence type="ECO:0000256" key="4">
    <source>
        <dbReference type="ARBA" id="ARBA00022801"/>
    </source>
</evidence>
<evidence type="ECO:0000256" key="7">
    <source>
        <dbReference type="PROSITE-ProRule" id="PRU10086"/>
    </source>
</evidence>
<dbReference type="Proteomes" id="UP001500279">
    <property type="component" value="Unassembled WGS sequence"/>
</dbReference>
<evidence type="ECO:0000256" key="1">
    <source>
        <dbReference type="ARBA" id="ARBA00007039"/>
    </source>
</evidence>
<dbReference type="PANTHER" id="PTHR10381:SF70">
    <property type="entry name" value="ATP-DEPENDENT CLP PROTEASE PROTEOLYTIC SUBUNIT"/>
    <property type="match status" value="1"/>
</dbReference>
<comment type="caution">
    <text evidence="9">The sequence shown here is derived from an EMBL/GenBank/DDBJ whole genome shotgun (WGS) entry which is preliminary data.</text>
</comment>
<evidence type="ECO:0000256" key="3">
    <source>
        <dbReference type="ARBA" id="ARBA00022670"/>
    </source>
</evidence>
<name>A0ABP3VQT8_9BURK</name>
<dbReference type="EMBL" id="BAAAEW010000033">
    <property type="protein sequence ID" value="GAA0762806.1"/>
    <property type="molecule type" value="Genomic_DNA"/>
</dbReference>
<comment type="similarity">
    <text evidence="1 8">Belongs to the peptidase S14 family.</text>
</comment>
<accession>A0ABP3VQT8</accession>
<evidence type="ECO:0000256" key="8">
    <source>
        <dbReference type="RuleBase" id="RU003567"/>
    </source>
</evidence>
<dbReference type="PANTHER" id="PTHR10381">
    <property type="entry name" value="ATP-DEPENDENT CLP PROTEASE PROTEOLYTIC SUBUNIT"/>
    <property type="match status" value="1"/>
</dbReference>
<dbReference type="Pfam" id="PF00574">
    <property type="entry name" value="CLP_protease"/>
    <property type="match status" value="1"/>
</dbReference>
<dbReference type="InterPro" id="IPR001907">
    <property type="entry name" value="ClpP"/>
</dbReference>
<dbReference type="GO" id="GO:0006508">
    <property type="term" value="P:proteolysis"/>
    <property type="evidence" value="ECO:0007669"/>
    <property type="project" value="UniProtKB-KW"/>
</dbReference>
<evidence type="ECO:0000256" key="2">
    <source>
        <dbReference type="ARBA" id="ARBA00022490"/>
    </source>
</evidence>
<sequence length="226" mass="24700">MAWVSHGGRLIRFTDMSDTGVQMEHMESDPNATPASAAGDPRSTFMEEKAFRSRTVLVFGQINDSSAADTVRRLIALDAESNAPIDMLVSSPGGHLESGDAIHDIVRFISAPVNMIGTGWVGSAATHLYLAVPRERRFCLPQTRFLIHQPSGGAGGQATDIAIQAKEIVRARERIARMIARETGQPLDTVMLDIERDRWMSADEAQTYGLVSRIIERRSDLPAAKA</sequence>
<keyword evidence="3 9" id="KW-0645">Protease</keyword>
<dbReference type="PRINTS" id="PR00127">
    <property type="entry name" value="CLPPROTEASEP"/>
</dbReference>
<keyword evidence="2" id="KW-0963">Cytoplasm</keyword>
<organism evidence="9 10">
    <name type="scientific">Ideonella azotifigens</name>
    <dbReference type="NCBI Taxonomy" id="513160"/>
    <lineage>
        <taxon>Bacteria</taxon>
        <taxon>Pseudomonadati</taxon>
        <taxon>Pseudomonadota</taxon>
        <taxon>Betaproteobacteria</taxon>
        <taxon>Burkholderiales</taxon>
        <taxon>Sphaerotilaceae</taxon>
        <taxon>Ideonella</taxon>
    </lineage>
</organism>
<feature type="active site" evidence="7">
    <location>
        <position position="148"/>
    </location>
</feature>
<gene>
    <name evidence="9" type="ORF">GCM10009107_47650</name>
</gene>
<reference evidence="10" key="1">
    <citation type="journal article" date="2019" name="Int. J. Syst. Evol. Microbiol.">
        <title>The Global Catalogue of Microorganisms (GCM) 10K type strain sequencing project: providing services to taxonomists for standard genome sequencing and annotation.</title>
        <authorList>
            <consortium name="The Broad Institute Genomics Platform"/>
            <consortium name="The Broad Institute Genome Sequencing Center for Infectious Disease"/>
            <person name="Wu L."/>
            <person name="Ma J."/>
        </authorList>
    </citation>
    <scope>NUCLEOTIDE SEQUENCE [LARGE SCALE GENOMIC DNA]</scope>
    <source>
        <strain evidence="10">JCM 15503</strain>
    </source>
</reference>
<evidence type="ECO:0000313" key="9">
    <source>
        <dbReference type="EMBL" id="GAA0762806.1"/>
    </source>
</evidence>
<dbReference type="Gene3D" id="3.90.226.10">
    <property type="entry name" value="2-enoyl-CoA Hydratase, Chain A, domain 1"/>
    <property type="match status" value="1"/>
</dbReference>
<evidence type="ECO:0000256" key="5">
    <source>
        <dbReference type="ARBA" id="ARBA00022825"/>
    </source>
</evidence>
<dbReference type="SUPFAM" id="SSF52096">
    <property type="entry name" value="ClpP/crotonase"/>
    <property type="match status" value="1"/>
</dbReference>
<keyword evidence="4" id="KW-0378">Hydrolase</keyword>
<comment type="catalytic activity">
    <reaction evidence="6 7">
        <text>Hydrolysis of proteins to small peptides in the presence of ATP and magnesium. alpha-casein is the usual test substrate. In the absence of ATP, only oligopeptides shorter than five residues are hydrolyzed (such as succinyl-Leu-Tyr-|-NHMec, and Leu-Tyr-Leu-|-Tyr-Trp, in which cleavage of the -Tyr-|-Leu- and -Tyr-|-Trp bonds also occurs).</text>
        <dbReference type="EC" id="3.4.21.92"/>
    </reaction>
</comment>
<dbReference type="InterPro" id="IPR033135">
    <property type="entry name" value="ClpP_His_AS"/>
</dbReference>
<keyword evidence="5" id="KW-0720">Serine protease</keyword>
<dbReference type="PROSITE" id="PS00382">
    <property type="entry name" value="CLP_PROTEASE_HIS"/>
    <property type="match status" value="1"/>
</dbReference>
<dbReference type="InterPro" id="IPR029045">
    <property type="entry name" value="ClpP/crotonase-like_dom_sf"/>
</dbReference>
<evidence type="ECO:0000313" key="10">
    <source>
        <dbReference type="Proteomes" id="UP001500279"/>
    </source>
</evidence>
<dbReference type="NCBIfam" id="NF009205">
    <property type="entry name" value="PRK12553.1"/>
    <property type="match status" value="1"/>
</dbReference>
<evidence type="ECO:0000256" key="6">
    <source>
        <dbReference type="ARBA" id="ARBA00034021"/>
    </source>
</evidence>
<dbReference type="GO" id="GO:0008233">
    <property type="term" value="F:peptidase activity"/>
    <property type="evidence" value="ECO:0007669"/>
    <property type="project" value="UniProtKB-KW"/>
</dbReference>
<keyword evidence="10" id="KW-1185">Reference proteome</keyword>
<proteinExistence type="inferred from homology"/>
<protein>
    <recommendedName>
        <fullName evidence="8">ATP-dependent Clp protease proteolytic subunit</fullName>
    </recommendedName>
</protein>
<dbReference type="CDD" id="cd07017">
    <property type="entry name" value="S14_ClpP_2"/>
    <property type="match status" value="1"/>
</dbReference>
<dbReference type="InterPro" id="IPR023562">
    <property type="entry name" value="ClpP/TepA"/>
</dbReference>